<accession>A0A0D9VRI0</accession>
<reference evidence="1" key="3">
    <citation type="submission" date="2015-04" db="UniProtKB">
        <authorList>
            <consortium name="EnsemblPlants"/>
        </authorList>
    </citation>
    <scope>IDENTIFICATION</scope>
</reference>
<evidence type="ECO:0000313" key="1">
    <source>
        <dbReference type="EnsemblPlants" id="LPERR03G08280.1"/>
    </source>
</evidence>
<organism evidence="1 2">
    <name type="scientific">Leersia perrieri</name>
    <dbReference type="NCBI Taxonomy" id="77586"/>
    <lineage>
        <taxon>Eukaryota</taxon>
        <taxon>Viridiplantae</taxon>
        <taxon>Streptophyta</taxon>
        <taxon>Embryophyta</taxon>
        <taxon>Tracheophyta</taxon>
        <taxon>Spermatophyta</taxon>
        <taxon>Magnoliopsida</taxon>
        <taxon>Liliopsida</taxon>
        <taxon>Poales</taxon>
        <taxon>Poaceae</taxon>
        <taxon>BOP clade</taxon>
        <taxon>Oryzoideae</taxon>
        <taxon>Oryzeae</taxon>
        <taxon>Oryzinae</taxon>
        <taxon>Leersia</taxon>
    </lineage>
</organism>
<dbReference type="Gramene" id="LPERR03G08280.1">
    <property type="protein sequence ID" value="LPERR03G08280.1"/>
    <property type="gene ID" value="LPERR03G08280"/>
</dbReference>
<dbReference type="Proteomes" id="UP000032180">
    <property type="component" value="Chromosome 3"/>
</dbReference>
<dbReference type="AlphaFoldDB" id="A0A0D9VRI0"/>
<protein>
    <submittedName>
        <fullName evidence="1">Uncharacterized protein</fullName>
    </submittedName>
</protein>
<name>A0A0D9VRI0_9ORYZ</name>
<reference evidence="1 2" key="1">
    <citation type="submission" date="2012-08" db="EMBL/GenBank/DDBJ databases">
        <title>Oryza genome evolution.</title>
        <authorList>
            <person name="Wing R.A."/>
        </authorList>
    </citation>
    <scope>NUCLEOTIDE SEQUENCE</scope>
</reference>
<sequence>MAGRRNKDVVFVSLGGDRTGVILISPGFSPPYCAPVSPVGWFSLRSHCNNNDSTFCESKRGATAQDPSQLNVVHLDVRYGLSSSSMLLKQLRKEGGSIPPRFF</sequence>
<reference evidence="2" key="2">
    <citation type="submission" date="2013-12" db="EMBL/GenBank/DDBJ databases">
        <authorList>
            <person name="Yu Y."/>
            <person name="Lee S."/>
            <person name="de Baynast K."/>
            <person name="Wissotski M."/>
            <person name="Liu L."/>
            <person name="Talag J."/>
            <person name="Goicoechea J."/>
            <person name="Angelova A."/>
            <person name="Jetty R."/>
            <person name="Kudrna D."/>
            <person name="Golser W."/>
            <person name="Rivera L."/>
            <person name="Zhang J."/>
            <person name="Wing R."/>
        </authorList>
    </citation>
    <scope>NUCLEOTIDE SEQUENCE</scope>
</reference>
<keyword evidence="2" id="KW-1185">Reference proteome</keyword>
<dbReference type="HOGENOM" id="CLU_2267635_0_0_1"/>
<evidence type="ECO:0000313" key="2">
    <source>
        <dbReference type="Proteomes" id="UP000032180"/>
    </source>
</evidence>
<proteinExistence type="predicted"/>
<dbReference type="EnsemblPlants" id="LPERR03G08280.1">
    <property type="protein sequence ID" value="LPERR03G08280.1"/>
    <property type="gene ID" value="LPERR03G08280"/>
</dbReference>